<dbReference type="PANTHER" id="PTHR10336:SF12">
    <property type="entry name" value="1-PHOSPHATIDYLINOSITOL 4,5-BISPHOSPHATE PHOSPHODIESTERASE BETA-1"/>
    <property type="match status" value="1"/>
</dbReference>
<dbReference type="FunFam" id="2.60.40.150:FF:000008">
    <property type="entry name" value="1-phosphatidylinositol 4,5-bisphosphate phosphodiesterase"/>
    <property type="match status" value="1"/>
</dbReference>
<dbReference type="PRINTS" id="PR00390">
    <property type="entry name" value="PHPHLIPASEC"/>
</dbReference>
<accession>A0A4W6C0Y1</accession>
<keyword evidence="4 11" id="KW-0106">Calcium</keyword>
<comment type="catalytic activity">
    <reaction evidence="9">
        <text>a 1,2-diacyl-sn-glycero-3-phospho-(1D-myo-inositol) + H2O = 1D-myo-inositol 1-phosphate + a 1,2-diacyl-sn-glycerol + H(+)</text>
        <dbReference type="Rhea" id="RHEA:43484"/>
        <dbReference type="ChEBI" id="CHEBI:15377"/>
        <dbReference type="ChEBI" id="CHEBI:15378"/>
        <dbReference type="ChEBI" id="CHEBI:17815"/>
        <dbReference type="ChEBI" id="CHEBI:57880"/>
        <dbReference type="ChEBI" id="CHEBI:58433"/>
    </reaction>
    <physiologicalReaction direction="left-to-right" evidence="9">
        <dbReference type="Rhea" id="RHEA:43485"/>
    </physiologicalReaction>
</comment>
<sequence>MASAQPGVHALKLQTPSVSHTLRNGSNFIKWDEDLSTVTPVTLYVDQHGFYLYWTDQNKDTELLDLTLVKDVRTGRSTKTPKEAKLRELLDVGNLVGRLENRMVTVVTASDLVNVNQLNFIATQEDEAKVQKVSTVMIIVRLFSSDRKKVENALESCRLPYGRVKFVLSSYPPPNLSPDLALSCRGGKDGTLSVDQMTEFVNNKQRDPRLNEILYPPLRPAQTHALMERYQHDQAQLKQGSISLQAFSSYLSSDENGVIPPDKLDQSEDMSFPLSHYFINSSHNTYLTAGQLAGSSSVEMYRQVLLAGCRCVELDVWKGRTAEEEPVITHGFTMTSEISFKEVIEAIAECAFKTSPFPVILSFENHVDSLKQQAKMAEYCRSIFGDALLIDPLDKYPLESGVPLPSPQELMGKILIKNKKSHKPSNNTDTKRLTDQPANQSNEPVSPSNNTGGKTQRQKDFFSTCLTLILTEMEAESEEDDDDEDDYGKKVSGDAREAIATEEMSTLVNYVQPTKFNSFEASKKAARCYHMSSFVETKALEHLTKSPVEFVEYNKSQLSRIYPKGTRVDSSNFMPQLFWNAGCQLVALNYQTIDLSMQLNLFMFEYNGRSGYRLKPEFMRRPDKHFDPFTENTVDGIVANTLSVKVISGQFLTEKRVGVYVEVEMFGLPADTRRKALKTKTSQNNNAINPVWDEEPIVFKKVILPTLASLRIAAFEEGGKFIGHRIIPVSAIRPGYRYIGLRNEKNQSLILPAVFVYIEVKDYVPDTFADVIEALSNPIRYVNLLEQRSKQLAALTLEDGEEDTQTEVSPVSTVSGLCLESRQAATTGRKMSYRTKSEDLVLSILIDVPVCTIESLQQSKVYQKEQRRQFKELKELVRRHQKKTSELLREFNNKYKKTARQCSKSRGSCSDSEKNDRLQQLRDEQQQQLLALRQEQYYSQKYLQREHIKTVKSYKTNSTTADPDLNPGQCVENFHFHFSSFKITYRKNDKMQNKCNRILDITQKCE</sequence>
<dbReference type="InterPro" id="IPR001192">
    <property type="entry name" value="PI-PLC_fam"/>
</dbReference>
<dbReference type="Gene3D" id="1.10.238.10">
    <property type="entry name" value="EF-hand"/>
    <property type="match status" value="1"/>
</dbReference>
<dbReference type="InterPro" id="IPR037862">
    <property type="entry name" value="PLC-beta_PH"/>
</dbReference>
<evidence type="ECO:0000256" key="11">
    <source>
        <dbReference type="PIRSR" id="PIRSR000956-2"/>
    </source>
</evidence>
<dbReference type="InterPro" id="IPR000008">
    <property type="entry name" value="C2_dom"/>
</dbReference>
<keyword evidence="7" id="KW-0807">Transducer</keyword>
<name>A0A4W6C0Y1_LATCA</name>
<dbReference type="InterPro" id="IPR000909">
    <property type="entry name" value="PLipase_C_PInositol-sp_X_dom"/>
</dbReference>
<dbReference type="Ensembl" id="ENSLCAT00010005389.1">
    <property type="protein sequence ID" value="ENSLCAP00010005255.1"/>
    <property type="gene ID" value="ENSLCAG00010002639.1"/>
</dbReference>
<feature type="active site" evidence="10">
    <location>
        <position position="283"/>
    </location>
</feature>
<evidence type="ECO:0000256" key="2">
    <source>
        <dbReference type="ARBA" id="ARBA00022553"/>
    </source>
</evidence>
<comment type="cofactor">
    <cofactor evidence="11">
        <name>Ca(2+)</name>
        <dbReference type="ChEBI" id="CHEBI:29108"/>
    </cofactor>
    <text evidence="11">Binds 1 Ca(2+) ion per subunit.</text>
</comment>
<dbReference type="SMART" id="SM00239">
    <property type="entry name" value="C2"/>
    <property type="match status" value="1"/>
</dbReference>
<dbReference type="InterPro" id="IPR017946">
    <property type="entry name" value="PLC-like_Pdiesterase_TIM-brl"/>
</dbReference>
<keyword evidence="13" id="KW-0175">Coiled coil</keyword>
<evidence type="ECO:0000313" key="17">
    <source>
        <dbReference type="Ensembl" id="ENSLCAP00010005255.1"/>
    </source>
</evidence>
<evidence type="ECO:0000256" key="12">
    <source>
        <dbReference type="RuleBase" id="RU361133"/>
    </source>
</evidence>
<dbReference type="SUPFAM" id="SSF47473">
    <property type="entry name" value="EF-hand"/>
    <property type="match status" value="1"/>
</dbReference>
<dbReference type="PROSITE" id="PS50008">
    <property type="entry name" value="PIPLC_Y_DOMAIN"/>
    <property type="match status" value="1"/>
</dbReference>
<dbReference type="PROSITE" id="PS50007">
    <property type="entry name" value="PIPLC_X_DOMAIN"/>
    <property type="match status" value="1"/>
</dbReference>
<keyword evidence="18" id="KW-1185">Reference proteome</keyword>
<dbReference type="SMART" id="SM00148">
    <property type="entry name" value="PLCXc"/>
    <property type="match status" value="1"/>
</dbReference>
<evidence type="ECO:0000256" key="8">
    <source>
        <dbReference type="ARBA" id="ARBA00023674"/>
    </source>
</evidence>
<dbReference type="InterPro" id="IPR014815">
    <property type="entry name" value="PLC-beta_C"/>
</dbReference>
<keyword evidence="3 12" id="KW-0378">Hydrolase</keyword>
<feature type="binding site" evidence="11">
    <location>
        <position position="313"/>
    </location>
    <ligand>
        <name>Ca(2+)</name>
        <dbReference type="ChEBI" id="CHEBI:29108"/>
    </ligand>
</feature>
<dbReference type="PROSITE" id="PS50004">
    <property type="entry name" value="C2"/>
    <property type="match status" value="1"/>
</dbReference>
<feature type="binding site" evidence="11">
    <location>
        <position position="364"/>
    </location>
    <ligand>
        <name>Ca(2+)</name>
        <dbReference type="ChEBI" id="CHEBI:29108"/>
    </ligand>
</feature>
<dbReference type="GO" id="GO:0120548">
    <property type="term" value="F:phosphatidylinositol phospholipase C activity"/>
    <property type="evidence" value="ECO:0007669"/>
    <property type="project" value="RHEA"/>
</dbReference>
<dbReference type="AlphaFoldDB" id="A0A4W6C0Y1"/>
<dbReference type="PANTHER" id="PTHR10336">
    <property type="entry name" value="PHOSPHOINOSITIDE-SPECIFIC PHOSPHOLIPASE C FAMILY PROTEIN"/>
    <property type="match status" value="1"/>
</dbReference>
<evidence type="ECO:0000259" key="15">
    <source>
        <dbReference type="PROSITE" id="PS50004"/>
    </source>
</evidence>
<reference evidence="18" key="1">
    <citation type="submission" date="2015-09" db="EMBL/GenBank/DDBJ databases">
        <authorList>
            <person name="Sai Rama Sridatta P."/>
        </authorList>
    </citation>
    <scope>NUCLEOTIDE SEQUENCE [LARGE SCALE GENOMIC DNA]</scope>
</reference>
<evidence type="ECO:0000256" key="10">
    <source>
        <dbReference type="PIRSR" id="PIRSR000956-1"/>
    </source>
</evidence>
<dbReference type="Pfam" id="PF00168">
    <property type="entry name" value="C2"/>
    <property type="match status" value="1"/>
</dbReference>
<dbReference type="GeneTree" id="ENSGT00940000155428"/>
<dbReference type="InterPro" id="IPR016280">
    <property type="entry name" value="PLC-beta"/>
</dbReference>
<dbReference type="GO" id="GO:0016607">
    <property type="term" value="C:nuclear speck"/>
    <property type="evidence" value="ECO:0007669"/>
    <property type="project" value="TreeGrafter"/>
</dbReference>
<dbReference type="GO" id="GO:0005509">
    <property type="term" value="F:calcium ion binding"/>
    <property type="evidence" value="ECO:0007669"/>
    <property type="project" value="InterPro"/>
</dbReference>
<evidence type="ECO:0000256" key="3">
    <source>
        <dbReference type="ARBA" id="ARBA00022801"/>
    </source>
</evidence>
<dbReference type="Gene3D" id="2.60.40.150">
    <property type="entry name" value="C2 domain"/>
    <property type="match status" value="1"/>
</dbReference>
<dbReference type="Pfam" id="PF00388">
    <property type="entry name" value="PI-PLC-X"/>
    <property type="match status" value="1"/>
</dbReference>
<dbReference type="GO" id="GO:0046488">
    <property type="term" value="P:phosphatidylinositol metabolic process"/>
    <property type="evidence" value="ECO:0007669"/>
    <property type="project" value="TreeGrafter"/>
</dbReference>
<evidence type="ECO:0000256" key="5">
    <source>
        <dbReference type="ARBA" id="ARBA00022963"/>
    </source>
</evidence>
<keyword evidence="11" id="KW-0479">Metal-binding</keyword>
<organism evidence="17 18">
    <name type="scientific">Lates calcarifer</name>
    <name type="common">Barramundi</name>
    <name type="synonym">Holocentrus calcarifer</name>
    <dbReference type="NCBI Taxonomy" id="8187"/>
    <lineage>
        <taxon>Eukaryota</taxon>
        <taxon>Metazoa</taxon>
        <taxon>Chordata</taxon>
        <taxon>Craniata</taxon>
        <taxon>Vertebrata</taxon>
        <taxon>Euteleostomi</taxon>
        <taxon>Actinopterygii</taxon>
        <taxon>Neopterygii</taxon>
        <taxon>Teleostei</taxon>
        <taxon>Neoteleostei</taxon>
        <taxon>Acanthomorphata</taxon>
        <taxon>Carangaria</taxon>
        <taxon>Carangaria incertae sedis</taxon>
        <taxon>Centropomidae</taxon>
        <taxon>Lates</taxon>
    </lineage>
</organism>
<evidence type="ECO:0000313" key="18">
    <source>
        <dbReference type="Proteomes" id="UP000314980"/>
    </source>
</evidence>
<reference evidence="17" key="3">
    <citation type="submission" date="2025-09" db="UniProtKB">
        <authorList>
            <consortium name="Ensembl"/>
        </authorList>
    </citation>
    <scope>IDENTIFICATION</scope>
</reference>
<dbReference type="CDD" id="cd00275">
    <property type="entry name" value="C2_PLC_like"/>
    <property type="match status" value="1"/>
</dbReference>
<dbReference type="GO" id="GO:0016042">
    <property type="term" value="P:lipid catabolic process"/>
    <property type="evidence" value="ECO:0007669"/>
    <property type="project" value="UniProtKB-KW"/>
</dbReference>
<dbReference type="CDD" id="cd13361">
    <property type="entry name" value="PH_PLC_beta"/>
    <property type="match status" value="1"/>
</dbReference>
<dbReference type="GO" id="GO:0005737">
    <property type="term" value="C:cytoplasm"/>
    <property type="evidence" value="ECO:0007669"/>
    <property type="project" value="TreeGrafter"/>
</dbReference>
<dbReference type="InterPro" id="IPR042531">
    <property type="entry name" value="PLC-beta_C_sf"/>
</dbReference>
<dbReference type="Pfam" id="PF00387">
    <property type="entry name" value="PI-PLC-Y"/>
    <property type="match status" value="1"/>
</dbReference>
<gene>
    <name evidence="17" type="primary">LOC108872939</name>
</gene>
<evidence type="ECO:0000256" key="9">
    <source>
        <dbReference type="ARBA" id="ARBA00023726"/>
    </source>
</evidence>
<feature type="region of interest" description="Disordered" evidence="14">
    <location>
        <begin position="417"/>
        <end position="457"/>
    </location>
</feature>
<dbReference type="Gene3D" id="3.20.20.190">
    <property type="entry name" value="Phosphatidylinositol (PI) phosphodiesterase"/>
    <property type="match status" value="1"/>
</dbReference>
<evidence type="ECO:0000256" key="1">
    <source>
        <dbReference type="ARBA" id="ARBA00012368"/>
    </source>
</evidence>
<feature type="binding site" evidence="11">
    <location>
        <position position="315"/>
    </location>
    <ligand>
        <name>Ca(2+)</name>
        <dbReference type="ChEBI" id="CHEBI:29108"/>
    </ligand>
</feature>
<dbReference type="SMART" id="SM00149">
    <property type="entry name" value="PLCYc"/>
    <property type="match status" value="1"/>
</dbReference>
<reference evidence="17" key="2">
    <citation type="submission" date="2025-08" db="UniProtKB">
        <authorList>
            <consortium name="Ensembl"/>
        </authorList>
    </citation>
    <scope>IDENTIFICATION</scope>
</reference>
<evidence type="ECO:0000256" key="6">
    <source>
        <dbReference type="ARBA" id="ARBA00023098"/>
    </source>
</evidence>
<evidence type="ECO:0000256" key="7">
    <source>
        <dbReference type="ARBA" id="ARBA00023224"/>
    </source>
</evidence>
<dbReference type="GO" id="GO:0004435">
    <property type="term" value="F:phosphatidylinositol-4,5-bisphosphate phospholipase C activity"/>
    <property type="evidence" value="ECO:0007669"/>
    <property type="project" value="UniProtKB-EC"/>
</dbReference>
<proteinExistence type="predicted"/>
<dbReference type="EC" id="3.1.4.11" evidence="1 12"/>
<feature type="coiled-coil region" evidence="13">
    <location>
        <begin position="863"/>
        <end position="890"/>
    </location>
</feature>
<dbReference type="SUPFAM" id="SSF51695">
    <property type="entry name" value="PLC-like phosphodiesterases"/>
    <property type="match status" value="1"/>
</dbReference>
<dbReference type="SUPFAM" id="SSF69989">
    <property type="entry name" value="C-terminal domain of PLC-beta"/>
    <property type="match status" value="1"/>
</dbReference>
<feature type="compositionally biased region" description="Polar residues" evidence="14">
    <location>
        <begin position="436"/>
        <end position="455"/>
    </location>
</feature>
<evidence type="ECO:0000256" key="14">
    <source>
        <dbReference type="SAM" id="MobiDB-lite"/>
    </source>
</evidence>
<dbReference type="Proteomes" id="UP000314980">
    <property type="component" value="Unassembled WGS sequence"/>
</dbReference>
<feature type="domain" description="C2" evidence="15">
    <location>
        <begin position="620"/>
        <end position="749"/>
    </location>
</feature>
<dbReference type="GO" id="GO:0007613">
    <property type="term" value="P:memory"/>
    <property type="evidence" value="ECO:0007669"/>
    <property type="project" value="TreeGrafter"/>
</dbReference>
<keyword evidence="6 12" id="KW-0443">Lipid metabolism</keyword>
<dbReference type="SUPFAM" id="SSF49562">
    <property type="entry name" value="C2 domain (Calcium/lipid-binding domain, CaLB)"/>
    <property type="match status" value="1"/>
</dbReference>
<dbReference type="CDD" id="cd08591">
    <property type="entry name" value="PI-PLCc_beta"/>
    <property type="match status" value="1"/>
</dbReference>
<evidence type="ECO:0000256" key="4">
    <source>
        <dbReference type="ARBA" id="ARBA00022837"/>
    </source>
</evidence>
<dbReference type="GO" id="GO:0051209">
    <property type="term" value="P:release of sequestered calcium ion into cytosol"/>
    <property type="evidence" value="ECO:0007669"/>
    <property type="project" value="TreeGrafter"/>
</dbReference>
<dbReference type="SUPFAM" id="SSF50729">
    <property type="entry name" value="PH domain-like"/>
    <property type="match status" value="1"/>
</dbReference>
<dbReference type="InterPro" id="IPR001711">
    <property type="entry name" value="PLipase_C_Pinositol-sp_Y"/>
</dbReference>
<dbReference type="Gene3D" id="2.30.29.240">
    <property type="match status" value="1"/>
</dbReference>
<dbReference type="Pfam" id="PF08703">
    <property type="entry name" value="PLC-beta_C"/>
    <property type="match status" value="1"/>
</dbReference>
<dbReference type="GO" id="GO:0048015">
    <property type="term" value="P:phosphatidylinositol-mediated signaling"/>
    <property type="evidence" value="ECO:0007669"/>
    <property type="project" value="TreeGrafter"/>
</dbReference>
<keyword evidence="5 12" id="KW-0442">Lipid degradation</keyword>
<comment type="catalytic activity">
    <reaction evidence="8">
        <text>a 1,2-diacyl-sn-glycero-3-phospho-(1D-myo-inositol-4,5-bisphosphate) + H2O = 1D-myo-inositol 1,4,5-trisphosphate + a 1,2-diacyl-sn-glycerol + H(+)</text>
        <dbReference type="Rhea" id="RHEA:33179"/>
        <dbReference type="ChEBI" id="CHEBI:15377"/>
        <dbReference type="ChEBI" id="CHEBI:15378"/>
        <dbReference type="ChEBI" id="CHEBI:17815"/>
        <dbReference type="ChEBI" id="CHEBI:58456"/>
        <dbReference type="ChEBI" id="CHEBI:203600"/>
        <dbReference type="EC" id="3.1.4.11"/>
    </reaction>
    <physiologicalReaction direction="left-to-right" evidence="8">
        <dbReference type="Rhea" id="RHEA:33180"/>
    </physiologicalReaction>
</comment>
<dbReference type="GO" id="GO:0005516">
    <property type="term" value="F:calmodulin binding"/>
    <property type="evidence" value="ECO:0007669"/>
    <property type="project" value="TreeGrafter"/>
</dbReference>
<dbReference type="GO" id="GO:0007186">
    <property type="term" value="P:G protein-coupled receptor signaling pathway"/>
    <property type="evidence" value="ECO:0007669"/>
    <property type="project" value="TreeGrafter"/>
</dbReference>
<dbReference type="PIRSF" id="PIRSF000956">
    <property type="entry name" value="PLC-beta"/>
    <property type="match status" value="1"/>
</dbReference>
<protein>
    <recommendedName>
        <fullName evidence="1 12">Phosphoinositide phospholipase C</fullName>
        <ecNumber evidence="1 12">3.1.4.11</ecNumber>
    </recommendedName>
</protein>
<feature type="active site" evidence="10">
    <location>
        <position position="330"/>
    </location>
</feature>
<dbReference type="InterPro" id="IPR011992">
    <property type="entry name" value="EF-hand-dom_pair"/>
</dbReference>
<feature type="domain" description="PI-PLC Y-box" evidence="16">
    <location>
        <begin position="504"/>
        <end position="620"/>
    </location>
</feature>
<dbReference type="InterPro" id="IPR035892">
    <property type="entry name" value="C2_domain_sf"/>
</dbReference>
<evidence type="ECO:0000259" key="16">
    <source>
        <dbReference type="PROSITE" id="PS50008"/>
    </source>
</evidence>
<feature type="binding site" evidence="11">
    <location>
        <position position="284"/>
    </location>
    <ligand>
        <name>Ca(2+)</name>
        <dbReference type="ChEBI" id="CHEBI:29108"/>
    </ligand>
</feature>
<evidence type="ECO:0000256" key="13">
    <source>
        <dbReference type="SAM" id="Coils"/>
    </source>
</evidence>
<dbReference type="Pfam" id="PF17787">
    <property type="entry name" value="PH_14"/>
    <property type="match status" value="1"/>
</dbReference>
<keyword evidence="2" id="KW-0597">Phosphoprotein</keyword>
<dbReference type="Gene3D" id="1.20.1230.10">
    <property type="entry name" value="Phospholipase C beta, distal C-terminal domain"/>
    <property type="match status" value="1"/>
</dbReference>